<dbReference type="KEGG" id="pter:C2L65_36530"/>
<evidence type="ECO:0000256" key="4">
    <source>
        <dbReference type="ARBA" id="ARBA00023136"/>
    </source>
</evidence>
<dbReference type="Proteomes" id="UP000243502">
    <property type="component" value="Chromosome 3"/>
</dbReference>
<dbReference type="PANTHER" id="PTHR21016:SF25">
    <property type="entry name" value="TM2 DOMAIN-CONTAINING PROTEIN DDB_G0277895-RELATED"/>
    <property type="match status" value="1"/>
</dbReference>
<evidence type="ECO:0000256" key="1">
    <source>
        <dbReference type="ARBA" id="ARBA00004141"/>
    </source>
</evidence>
<keyword evidence="4 5" id="KW-0472">Membrane</keyword>
<reference evidence="7 8" key="1">
    <citation type="submission" date="2018-01" db="EMBL/GenBank/DDBJ databases">
        <title>Species boundaries and ecological features among Paraburkholderia terrae DSMZ17804T, P. hospita DSMZ17164T and P. caribensis DSMZ13236T.</title>
        <authorList>
            <person name="Pratama A.A."/>
        </authorList>
    </citation>
    <scope>NUCLEOTIDE SEQUENCE [LARGE SCALE GENOMIC DNA]</scope>
    <source>
        <strain evidence="7 8">DSM 17804</strain>
    </source>
</reference>
<protein>
    <submittedName>
        <fullName evidence="7">TM2 domain-containing protein</fullName>
    </submittedName>
</protein>
<evidence type="ECO:0000256" key="2">
    <source>
        <dbReference type="ARBA" id="ARBA00022692"/>
    </source>
</evidence>
<dbReference type="GO" id="GO:0016020">
    <property type="term" value="C:membrane"/>
    <property type="evidence" value="ECO:0007669"/>
    <property type="project" value="UniProtKB-SubCell"/>
</dbReference>
<organism evidence="7 8">
    <name type="scientific">Paraburkholderia terrae</name>
    <dbReference type="NCBI Taxonomy" id="311230"/>
    <lineage>
        <taxon>Bacteria</taxon>
        <taxon>Pseudomonadati</taxon>
        <taxon>Pseudomonadota</taxon>
        <taxon>Betaproteobacteria</taxon>
        <taxon>Burkholderiales</taxon>
        <taxon>Burkholderiaceae</taxon>
        <taxon>Paraburkholderia</taxon>
    </lineage>
</organism>
<dbReference type="AlphaFoldDB" id="A0A2I8EZR6"/>
<feature type="domain" description="TM2" evidence="6">
    <location>
        <begin position="14"/>
        <end position="60"/>
    </location>
</feature>
<accession>A0A2I8EZR6</accession>
<evidence type="ECO:0000313" key="7">
    <source>
        <dbReference type="EMBL" id="AUT65086.1"/>
    </source>
</evidence>
<dbReference type="Pfam" id="PF05154">
    <property type="entry name" value="TM2"/>
    <property type="match status" value="1"/>
</dbReference>
<dbReference type="EMBL" id="CP026113">
    <property type="protein sequence ID" value="AUT65086.1"/>
    <property type="molecule type" value="Genomic_DNA"/>
</dbReference>
<evidence type="ECO:0000313" key="8">
    <source>
        <dbReference type="Proteomes" id="UP000243502"/>
    </source>
</evidence>
<dbReference type="InterPro" id="IPR050932">
    <property type="entry name" value="TM2D1-3-like"/>
</dbReference>
<keyword evidence="2 5" id="KW-0812">Transmembrane</keyword>
<dbReference type="InterPro" id="IPR007829">
    <property type="entry name" value="TM2"/>
</dbReference>
<dbReference type="RefSeq" id="WP_042304881.1">
    <property type="nucleotide sequence ID" value="NZ_CP026113.1"/>
</dbReference>
<name>A0A2I8EZR6_9BURK</name>
<gene>
    <name evidence="7" type="ORF">C2L65_36530</name>
</gene>
<feature type="transmembrane region" description="Helical" evidence="5">
    <location>
        <begin position="44"/>
        <end position="76"/>
    </location>
</feature>
<proteinExistence type="predicted"/>
<evidence type="ECO:0000256" key="3">
    <source>
        <dbReference type="ARBA" id="ARBA00022989"/>
    </source>
</evidence>
<keyword evidence="3 5" id="KW-1133">Transmembrane helix</keyword>
<evidence type="ECO:0000259" key="6">
    <source>
        <dbReference type="Pfam" id="PF05154"/>
    </source>
</evidence>
<sequence length="104" mass="11184">MSEAAREMLMYDAQKKSVGVAYLLWFFLGTLGGHRFYVGRTGTAIAQLLLTIAGACTMFLGVGFFIVGCVGLWVLIDAFLLPGIIRASNITLASRLARSGSSVY</sequence>
<dbReference type="OrthoDB" id="2004788at2"/>
<feature type="transmembrane region" description="Helical" evidence="5">
    <location>
        <begin position="20"/>
        <end position="38"/>
    </location>
</feature>
<evidence type="ECO:0000256" key="5">
    <source>
        <dbReference type="SAM" id="Phobius"/>
    </source>
</evidence>
<dbReference type="PANTHER" id="PTHR21016">
    <property type="entry name" value="BETA-AMYLOID BINDING PROTEIN-RELATED"/>
    <property type="match status" value="1"/>
</dbReference>
<comment type="subcellular location">
    <subcellularLocation>
        <location evidence="1">Membrane</location>
        <topology evidence="1">Multi-pass membrane protein</topology>
    </subcellularLocation>
</comment>